<dbReference type="Pfam" id="PF00201">
    <property type="entry name" value="UDPGT"/>
    <property type="match status" value="1"/>
</dbReference>
<dbReference type="Proteomes" id="UP000836841">
    <property type="component" value="Chromosome 5"/>
</dbReference>
<dbReference type="InterPro" id="IPR002213">
    <property type="entry name" value="UDP_glucos_trans"/>
</dbReference>
<evidence type="ECO:0000256" key="2">
    <source>
        <dbReference type="ARBA" id="ARBA00022676"/>
    </source>
</evidence>
<name>A0AAU9SK70_THLAR</name>
<protein>
    <submittedName>
        <fullName evidence="4">Uncharacterized protein</fullName>
    </submittedName>
</protein>
<dbReference type="CDD" id="cd03784">
    <property type="entry name" value="GT1_Gtf-like"/>
    <property type="match status" value="1"/>
</dbReference>
<dbReference type="SUPFAM" id="SSF53756">
    <property type="entry name" value="UDP-Glycosyltransferase/glycogen phosphorylase"/>
    <property type="match status" value="1"/>
</dbReference>
<reference evidence="4 5" key="1">
    <citation type="submission" date="2022-03" db="EMBL/GenBank/DDBJ databases">
        <authorList>
            <person name="Nunn A."/>
            <person name="Chopra R."/>
            <person name="Nunn A."/>
            <person name="Contreras Garrido A."/>
        </authorList>
    </citation>
    <scope>NUCLEOTIDE SEQUENCE [LARGE SCALE GENOMIC DNA]</scope>
</reference>
<organism evidence="4 5">
    <name type="scientific">Thlaspi arvense</name>
    <name type="common">Field penny-cress</name>
    <dbReference type="NCBI Taxonomy" id="13288"/>
    <lineage>
        <taxon>Eukaryota</taxon>
        <taxon>Viridiplantae</taxon>
        <taxon>Streptophyta</taxon>
        <taxon>Embryophyta</taxon>
        <taxon>Tracheophyta</taxon>
        <taxon>Spermatophyta</taxon>
        <taxon>Magnoliopsida</taxon>
        <taxon>eudicotyledons</taxon>
        <taxon>Gunneridae</taxon>
        <taxon>Pentapetalae</taxon>
        <taxon>rosids</taxon>
        <taxon>malvids</taxon>
        <taxon>Brassicales</taxon>
        <taxon>Brassicaceae</taxon>
        <taxon>Thlaspideae</taxon>
        <taxon>Thlaspi</taxon>
    </lineage>
</organism>
<dbReference type="AlphaFoldDB" id="A0AAU9SK70"/>
<keyword evidence="5" id="KW-1185">Reference proteome</keyword>
<dbReference type="Gene3D" id="3.40.50.2000">
    <property type="entry name" value="Glycogen Phosphorylase B"/>
    <property type="match status" value="2"/>
</dbReference>
<dbReference type="PANTHER" id="PTHR11926:SF1494">
    <property type="entry name" value="FLAVONOL 3-O-GLUCOSYLTRANSFERASE UGT76E12-RELATED"/>
    <property type="match status" value="1"/>
</dbReference>
<dbReference type="PANTHER" id="PTHR11926">
    <property type="entry name" value="GLUCOSYL/GLUCURONOSYL TRANSFERASES"/>
    <property type="match status" value="1"/>
</dbReference>
<dbReference type="GO" id="GO:0080043">
    <property type="term" value="F:quercetin 3-O-glucosyltransferase activity"/>
    <property type="evidence" value="ECO:0007669"/>
    <property type="project" value="TreeGrafter"/>
</dbReference>
<keyword evidence="3" id="KW-0808">Transferase</keyword>
<evidence type="ECO:0000313" key="5">
    <source>
        <dbReference type="Proteomes" id="UP000836841"/>
    </source>
</evidence>
<keyword evidence="2" id="KW-0328">Glycosyltransferase</keyword>
<comment type="similarity">
    <text evidence="1">Belongs to the UDP-glycosyltransferase family.</text>
</comment>
<evidence type="ECO:0000256" key="1">
    <source>
        <dbReference type="ARBA" id="ARBA00009995"/>
    </source>
</evidence>
<proteinExistence type="inferred from homology"/>
<dbReference type="EMBL" id="OU466861">
    <property type="protein sequence ID" value="CAH2065171.1"/>
    <property type="molecule type" value="Genomic_DNA"/>
</dbReference>
<sequence length="388" mass="43168">MQLGKALNLKGFSITVAQGTFNGVGSSLQQFSGFQFVTIPESLPDLKFERLGPVQFLMKLNKTSEASIKNCIAQLLLEQGNDIACIVYDELMYVCGDAANEFNIPSIIFSTTTAAHKVCCSVLSKLNADKFLIDMEDHKVQDKVVENLHPLTYKDLPTLGMGPLDPYLELCREIINKRTASAVIINTSSCLVSLMAATTTRDSSKQRSVIYISFGTVHHIETKEMLEMAWGICNSNQPFLWVIRQGSESLPEEVREMVSERGYIVTQSLQKEVLAHPAVGGFWSHCGWNSTLESILEGMPIICRPFVGEQKLNAKYIESVWRIGMNLEGGVERGGVERAVKRLIVDEEGAEMRERALVLKEKLKVSVRSGGSSYNALDELVKMLKFMK</sequence>
<evidence type="ECO:0000313" key="4">
    <source>
        <dbReference type="EMBL" id="CAH2065171.1"/>
    </source>
</evidence>
<evidence type="ECO:0000256" key="3">
    <source>
        <dbReference type="ARBA" id="ARBA00022679"/>
    </source>
</evidence>
<dbReference type="FunFam" id="3.40.50.2000:FF:000040">
    <property type="entry name" value="UDP-glycosyltransferase 76C1"/>
    <property type="match status" value="1"/>
</dbReference>
<dbReference type="GO" id="GO:0080044">
    <property type="term" value="F:quercetin 7-O-glucosyltransferase activity"/>
    <property type="evidence" value="ECO:0007669"/>
    <property type="project" value="TreeGrafter"/>
</dbReference>
<accession>A0AAU9SK70</accession>
<gene>
    <name evidence="4" type="ORF">TAV2_LOCUS15778</name>
</gene>